<dbReference type="AlphaFoldDB" id="A0AAN9E6A5"/>
<comment type="caution">
    <text evidence="2">The sequence shown here is derived from an EMBL/GenBank/DDBJ whole genome shotgun (WGS) entry which is preliminary data.</text>
</comment>
<keyword evidence="1" id="KW-1133">Transmembrane helix</keyword>
<dbReference type="Proteomes" id="UP001372338">
    <property type="component" value="Unassembled WGS sequence"/>
</dbReference>
<accession>A0AAN9E6A5</accession>
<keyword evidence="1" id="KW-0812">Transmembrane</keyword>
<proteinExistence type="predicted"/>
<feature type="transmembrane region" description="Helical" evidence="1">
    <location>
        <begin position="47"/>
        <end position="71"/>
    </location>
</feature>
<keyword evidence="1" id="KW-0472">Membrane</keyword>
<organism evidence="2 3">
    <name type="scientific">Crotalaria pallida</name>
    <name type="common">Smooth rattlebox</name>
    <name type="synonym">Crotalaria striata</name>
    <dbReference type="NCBI Taxonomy" id="3830"/>
    <lineage>
        <taxon>Eukaryota</taxon>
        <taxon>Viridiplantae</taxon>
        <taxon>Streptophyta</taxon>
        <taxon>Embryophyta</taxon>
        <taxon>Tracheophyta</taxon>
        <taxon>Spermatophyta</taxon>
        <taxon>Magnoliopsida</taxon>
        <taxon>eudicotyledons</taxon>
        <taxon>Gunneridae</taxon>
        <taxon>Pentapetalae</taxon>
        <taxon>rosids</taxon>
        <taxon>fabids</taxon>
        <taxon>Fabales</taxon>
        <taxon>Fabaceae</taxon>
        <taxon>Papilionoideae</taxon>
        <taxon>50 kb inversion clade</taxon>
        <taxon>genistoids sensu lato</taxon>
        <taxon>core genistoids</taxon>
        <taxon>Crotalarieae</taxon>
        <taxon>Crotalaria</taxon>
    </lineage>
</organism>
<evidence type="ECO:0000256" key="1">
    <source>
        <dbReference type="SAM" id="Phobius"/>
    </source>
</evidence>
<reference evidence="2 3" key="1">
    <citation type="submission" date="2024-01" db="EMBL/GenBank/DDBJ databases">
        <title>The genomes of 5 underutilized Papilionoideae crops provide insights into root nodulation and disease resistanc.</title>
        <authorList>
            <person name="Yuan L."/>
        </authorList>
    </citation>
    <scope>NUCLEOTIDE SEQUENCE [LARGE SCALE GENOMIC DNA]</scope>
    <source>
        <strain evidence="2">ZHUSHIDOU_FW_LH</strain>
        <tissue evidence="2">Leaf</tissue>
    </source>
</reference>
<sequence>MNRKNNNIIYIDNGLLGSSTSLRSVPVGHILLPDGKNPEDNSAHVSVFIALARMTMMFMLCISSLSLITLIDYSSMSTRTTLEGAIKVDMDLGIQRLIKESELKQSTNIDAIVGESDKDGHISGVILRILVVG</sequence>
<protein>
    <submittedName>
        <fullName evidence="2">Uncharacterized protein</fullName>
    </submittedName>
</protein>
<dbReference type="EMBL" id="JAYWIO010000008">
    <property type="protein sequence ID" value="KAK7246905.1"/>
    <property type="molecule type" value="Genomic_DNA"/>
</dbReference>
<gene>
    <name evidence="2" type="ORF">RIF29_41776</name>
</gene>
<evidence type="ECO:0000313" key="2">
    <source>
        <dbReference type="EMBL" id="KAK7246905.1"/>
    </source>
</evidence>
<name>A0AAN9E6A5_CROPI</name>
<evidence type="ECO:0000313" key="3">
    <source>
        <dbReference type="Proteomes" id="UP001372338"/>
    </source>
</evidence>
<keyword evidence="3" id="KW-1185">Reference proteome</keyword>